<organism evidence="1">
    <name type="scientific">Arundo donax</name>
    <name type="common">Giant reed</name>
    <name type="synonym">Donax arundinaceus</name>
    <dbReference type="NCBI Taxonomy" id="35708"/>
    <lineage>
        <taxon>Eukaryota</taxon>
        <taxon>Viridiplantae</taxon>
        <taxon>Streptophyta</taxon>
        <taxon>Embryophyta</taxon>
        <taxon>Tracheophyta</taxon>
        <taxon>Spermatophyta</taxon>
        <taxon>Magnoliopsida</taxon>
        <taxon>Liliopsida</taxon>
        <taxon>Poales</taxon>
        <taxon>Poaceae</taxon>
        <taxon>PACMAD clade</taxon>
        <taxon>Arundinoideae</taxon>
        <taxon>Arundineae</taxon>
        <taxon>Arundo</taxon>
    </lineage>
</organism>
<accession>A0A0A9BZV2</accession>
<protein>
    <submittedName>
        <fullName evidence="1">Uncharacterized protein</fullName>
    </submittedName>
</protein>
<reference evidence="1" key="1">
    <citation type="submission" date="2014-09" db="EMBL/GenBank/DDBJ databases">
        <authorList>
            <person name="Magalhaes I.L.F."/>
            <person name="Oliveira U."/>
            <person name="Santos F.R."/>
            <person name="Vidigal T.H.D.A."/>
            <person name="Brescovit A.D."/>
            <person name="Santos A.J."/>
        </authorList>
    </citation>
    <scope>NUCLEOTIDE SEQUENCE</scope>
    <source>
        <tissue evidence="1">Shoot tissue taken approximately 20 cm above the soil surface</tissue>
    </source>
</reference>
<proteinExistence type="predicted"/>
<dbReference type="AlphaFoldDB" id="A0A0A9BZV2"/>
<dbReference type="EMBL" id="GBRH01230162">
    <property type="protein sequence ID" value="JAD67733.1"/>
    <property type="molecule type" value="Transcribed_RNA"/>
</dbReference>
<sequence>MPTIFVYICMCFVVWIKKKFSSHSEPWELPNSYVWVLIYLILTCHCDSADIMNSFP</sequence>
<name>A0A0A9BZV2_ARUDO</name>
<reference evidence="1" key="2">
    <citation type="journal article" date="2015" name="Data Brief">
        <title>Shoot transcriptome of the giant reed, Arundo donax.</title>
        <authorList>
            <person name="Barrero R.A."/>
            <person name="Guerrero F.D."/>
            <person name="Moolhuijzen P."/>
            <person name="Goolsby J.A."/>
            <person name="Tidwell J."/>
            <person name="Bellgard S.E."/>
            <person name="Bellgard M.I."/>
        </authorList>
    </citation>
    <scope>NUCLEOTIDE SEQUENCE</scope>
    <source>
        <tissue evidence="1">Shoot tissue taken approximately 20 cm above the soil surface</tissue>
    </source>
</reference>
<evidence type="ECO:0000313" key="1">
    <source>
        <dbReference type="EMBL" id="JAD67733.1"/>
    </source>
</evidence>